<evidence type="ECO:0000259" key="1">
    <source>
        <dbReference type="Pfam" id="PF04894"/>
    </source>
</evidence>
<evidence type="ECO:0008006" key="5">
    <source>
        <dbReference type="Google" id="ProtNLM"/>
    </source>
</evidence>
<dbReference type="GO" id="GO:0006281">
    <property type="term" value="P:DNA repair"/>
    <property type="evidence" value="ECO:0007669"/>
    <property type="project" value="InterPro"/>
</dbReference>
<evidence type="ECO:0000259" key="2">
    <source>
        <dbReference type="Pfam" id="PF04895"/>
    </source>
</evidence>
<dbReference type="PANTHER" id="PTHR38136:SF2">
    <property type="entry name" value="DNA REPAIR PROTEIN"/>
    <property type="match status" value="1"/>
</dbReference>
<protein>
    <recommendedName>
        <fullName evidence="5">DNA repair protein</fullName>
    </recommendedName>
</protein>
<feature type="domain" description="Archaeal Nre N-terminal" evidence="1">
    <location>
        <begin position="29"/>
        <end position="274"/>
    </location>
</feature>
<accession>A0A397WN03</accession>
<organism evidence="3 4">
    <name type="scientific">Candidatus Nanoclepta minutus</name>
    <dbReference type="NCBI Taxonomy" id="1940235"/>
    <lineage>
        <taxon>Archaea</taxon>
        <taxon>Nanobdellota</taxon>
        <taxon>Candidatus Nanoclepta</taxon>
    </lineage>
</organism>
<name>A0A397WN03_9ARCH</name>
<dbReference type="PANTHER" id="PTHR38136">
    <property type="entry name" value="DNA REPAIR PROTEIN"/>
    <property type="match status" value="1"/>
</dbReference>
<reference evidence="3 4" key="1">
    <citation type="journal article" date="2018" name="Syst. Appl. Microbiol.">
        <title>A new symbiotic nanoarchaeote (Candidatus Nanoclepta minutus) and its host (Zestosphaera tikiterensis gen. nov., sp. nov.) from a New Zealand hot spring.</title>
        <authorList>
            <person name="St John E."/>
            <person name="Liu Y."/>
            <person name="Podar M."/>
            <person name="Stott M.B."/>
            <person name="Meneghin J."/>
            <person name="Chen Z."/>
            <person name="Lagutin K."/>
            <person name="Mitchell K."/>
            <person name="Reysenbach A.L."/>
        </authorList>
    </citation>
    <scope>NUCLEOTIDE SEQUENCE [LARGE SCALE GENOMIC DNA]</scope>
    <source>
        <strain evidence="3">NZ3</strain>
    </source>
</reference>
<dbReference type="Proteomes" id="UP000266622">
    <property type="component" value="Unassembled WGS sequence"/>
</dbReference>
<dbReference type="EMBL" id="MWMI01000003">
    <property type="protein sequence ID" value="RIB35281.1"/>
    <property type="molecule type" value="Genomic_DNA"/>
</dbReference>
<dbReference type="AlphaFoldDB" id="A0A397WN03"/>
<evidence type="ECO:0000313" key="3">
    <source>
        <dbReference type="EMBL" id="RIB35281.1"/>
    </source>
</evidence>
<evidence type="ECO:0000313" key="4">
    <source>
        <dbReference type="Proteomes" id="UP000266622"/>
    </source>
</evidence>
<dbReference type="Pfam" id="PF04895">
    <property type="entry name" value="Nre_C"/>
    <property type="match status" value="1"/>
</dbReference>
<sequence length="384" mass="44976">MKDDTILDPVKTKRLSESMKVLYGRSIHLKEEIRGFTPPSSLITDLSYPKVFLGILLSESDRIEYYDNPIFWAKEERRIEDIIRYRSSLINARTISDVYLPRKKSRLYDSILESCLSIKSVDLEVELRKVREAKFIPRVHPFYGFIGSLRNLKVIENPKVPRKVEDINDLKAEEAVYYIYKEGFSDYYISRIFSLGYFGLNHNRKLVPSKWAITAVQSIIERNIRREYFQRSKIVDYIYIFNYKFYGNDFYGILMPGNGEVELIEAILPGSAYSINNKLIIGRDKESGGYYSLRLSFAEFVKDTGLLGNLIVFRIITDEYKIPLGVWVVREGVKKMFFNNLARSSNLYEALSFINSKLIKYNLSIYKLIKYSDLYKQKKITSFI</sequence>
<comment type="caution">
    <text evidence="3">The sequence shown here is derived from an EMBL/GenBank/DDBJ whole genome shotgun (WGS) entry which is preliminary data.</text>
</comment>
<dbReference type="Pfam" id="PF04894">
    <property type="entry name" value="Nre_N"/>
    <property type="match status" value="1"/>
</dbReference>
<proteinExistence type="predicted"/>
<feature type="domain" description="Archaeal Nre C-terminal" evidence="2">
    <location>
        <begin position="287"/>
        <end position="383"/>
    </location>
</feature>
<dbReference type="InterPro" id="IPR033167">
    <property type="entry name" value="Nre"/>
</dbReference>
<gene>
    <name evidence="3" type="ORF">BXU00_01985</name>
</gene>
<dbReference type="InterPro" id="IPR006978">
    <property type="entry name" value="Nre_N"/>
</dbReference>
<dbReference type="InterPro" id="IPR006979">
    <property type="entry name" value="Nre_C"/>
</dbReference>